<dbReference type="OrthoDB" id="3548654at2759"/>
<dbReference type="InterPro" id="IPR052895">
    <property type="entry name" value="HetReg/Transcr_Mod"/>
</dbReference>
<dbReference type="EMBL" id="MTYI01000134">
    <property type="protein sequence ID" value="PNP51253.1"/>
    <property type="molecule type" value="Genomic_DNA"/>
</dbReference>
<sequence>MDGTPTCRIKCNGESILVTQNLFDVLEQLAHDGNYMGLEFWIDAICIHQGSEEQNRQVNLMAEIYRQAKKVIIWLGKEDKHTDRACAFIEKFARSHRANASETDQQAVVDELKQPAQLLALASFFSRTWFTRVWVVQEVVLSQAATVMCGSCVVSWDDITTVSHYLATTVSKQEFHAAGLELQELRYKNPAKMAAVRRDLVKLAMVGKQLKGNSAILLHSLIRFRNWDCFRGHDKVYGLLGIHKAALELEDAAPDSPLYPRYERDVPRAYIGIAKYILENTSNLLLLAHVEGQDFQSIPLLPSWVPDWSVKGTLGLGITGYERFDAAAGTEAYVKPKISDDNILTLRAAKLDSVTKTGETKEEVDRGMPFVQWLDILHETEELYHTREERQDVLWRCLITNTDKSGKFPAPDLREEFWSWIRDRTDTRGSEQLVESAMKEDLNKARKFHSSYSHSLLLRLFSTANGFMGVGSQSMKAGDSVWIVPGSRVPLLFRPSYEGRWRLVGGAYVHGFMQGEASERSLSVEDICIE</sequence>
<dbReference type="InterPro" id="IPR010730">
    <property type="entry name" value="HET"/>
</dbReference>
<organism evidence="2 3">
    <name type="scientific">Trichoderma harzianum</name>
    <name type="common">Hypocrea lixii</name>
    <dbReference type="NCBI Taxonomy" id="5544"/>
    <lineage>
        <taxon>Eukaryota</taxon>
        <taxon>Fungi</taxon>
        <taxon>Dikarya</taxon>
        <taxon>Ascomycota</taxon>
        <taxon>Pezizomycotina</taxon>
        <taxon>Sordariomycetes</taxon>
        <taxon>Hypocreomycetidae</taxon>
        <taxon>Hypocreales</taxon>
        <taxon>Hypocreaceae</taxon>
        <taxon>Trichoderma</taxon>
    </lineage>
</organism>
<dbReference type="Pfam" id="PF26639">
    <property type="entry name" value="Het-6_barrel"/>
    <property type="match status" value="1"/>
</dbReference>
<gene>
    <name evidence="2" type="ORF">THARTR1_08157</name>
</gene>
<evidence type="ECO:0000313" key="2">
    <source>
        <dbReference type="EMBL" id="PNP51253.1"/>
    </source>
</evidence>
<proteinExistence type="predicted"/>
<accession>A0A2K0U0D3</accession>
<comment type="caution">
    <text evidence="2">The sequence shown here is derived from an EMBL/GenBank/DDBJ whole genome shotgun (WGS) entry which is preliminary data.</text>
</comment>
<protein>
    <recommendedName>
        <fullName evidence="1">Heterokaryon incompatibility domain-containing protein</fullName>
    </recommendedName>
</protein>
<name>A0A2K0U0D3_TRIHA</name>
<dbReference type="Pfam" id="PF06985">
    <property type="entry name" value="HET"/>
    <property type="match status" value="1"/>
</dbReference>
<dbReference type="Proteomes" id="UP000236290">
    <property type="component" value="Unassembled WGS sequence"/>
</dbReference>
<dbReference type="AlphaFoldDB" id="A0A2K0U0D3"/>
<dbReference type="PANTHER" id="PTHR24148">
    <property type="entry name" value="ANKYRIN REPEAT DOMAIN-CONTAINING PROTEIN 39 HOMOLOG-RELATED"/>
    <property type="match status" value="1"/>
</dbReference>
<evidence type="ECO:0000259" key="1">
    <source>
        <dbReference type="Pfam" id="PF06985"/>
    </source>
</evidence>
<evidence type="ECO:0000313" key="3">
    <source>
        <dbReference type="Proteomes" id="UP000236290"/>
    </source>
</evidence>
<dbReference type="PANTHER" id="PTHR24148:SF73">
    <property type="entry name" value="HET DOMAIN PROTEIN (AFU_ORTHOLOGUE AFUA_8G01020)"/>
    <property type="match status" value="1"/>
</dbReference>
<feature type="domain" description="Heterokaryon incompatibility" evidence="1">
    <location>
        <begin position="5"/>
        <end position="138"/>
    </location>
</feature>
<reference evidence="2 3" key="1">
    <citation type="submission" date="2017-02" db="EMBL/GenBank/DDBJ databases">
        <title>Genomes of Trichoderma spp. with biocontrol activity.</title>
        <authorList>
            <person name="Gardiner D."/>
            <person name="Kazan K."/>
            <person name="Vos C."/>
            <person name="Harvey P."/>
        </authorList>
    </citation>
    <scope>NUCLEOTIDE SEQUENCE [LARGE SCALE GENOMIC DNA]</scope>
    <source>
        <strain evidence="2 3">Tr1</strain>
    </source>
</reference>